<dbReference type="PANTHER" id="PTHR43201:SF8">
    <property type="entry name" value="ACYL-COA SYNTHETASE FAMILY MEMBER 3"/>
    <property type="match status" value="1"/>
</dbReference>
<dbReference type="SUPFAM" id="SSF56801">
    <property type="entry name" value="Acetyl-CoA synthetase-like"/>
    <property type="match status" value="1"/>
</dbReference>
<evidence type="ECO:0000259" key="3">
    <source>
        <dbReference type="Pfam" id="PF13193"/>
    </source>
</evidence>
<evidence type="ECO:0000313" key="4">
    <source>
        <dbReference type="EMBL" id="MBK5926373.1"/>
    </source>
</evidence>
<evidence type="ECO:0000313" key="5">
    <source>
        <dbReference type="Proteomes" id="UP000706333"/>
    </source>
</evidence>
<feature type="domain" description="AMP-binding enzyme C-terminal" evidence="3">
    <location>
        <begin position="411"/>
        <end position="486"/>
    </location>
</feature>
<dbReference type="Pfam" id="PF00501">
    <property type="entry name" value="AMP-binding"/>
    <property type="match status" value="1"/>
</dbReference>
<dbReference type="GO" id="GO:0031956">
    <property type="term" value="F:medium-chain fatty acid-CoA ligase activity"/>
    <property type="evidence" value="ECO:0007669"/>
    <property type="project" value="TreeGrafter"/>
</dbReference>
<gene>
    <name evidence="4" type="ORF">CCR87_03215</name>
</gene>
<dbReference type="Gene3D" id="3.30.300.30">
    <property type="match status" value="1"/>
</dbReference>
<dbReference type="InterPro" id="IPR045851">
    <property type="entry name" value="AMP-bd_C_sf"/>
</dbReference>
<protein>
    <submittedName>
        <fullName evidence="4">Malonyl-CoA synthase</fullName>
    </submittedName>
</protein>
<dbReference type="RefSeq" id="WP_201156116.1">
    <property type="nucleotide sequence ID" value="NZ_NHSD01000122.1"/>
</dbReference>
<name>A0A934TJU1_9RHOB</name>
<dbReference type="AlphaFoldDB" id="A0A934TJU1"/>
<dbReference type="CDD" id="cd05941">
    <property type="entry name" value="MCS"/>
    <property type="match status" value="1"/>
</dbReference>
<organism evidence="4 5">
    <name type="scientific">Rhodobaculum claviforme</name>
    <dbReference type="NCBI Taxonomy" id="1549854"/>
    <lineage>
        <taxon>Bacteria</taxon>
        <taxon>Pseudomonadati</taxon>
        <taxon>Pseudomonadota</taxon>
        <taxon>Alphaproteobacteria</taxon>
        <taxon>Rhodobacterales</taxon>
        <taxon>Paracoccaceae</taxon>
        <taxon>Rhodobaculum</taxon>
    </lineage>
</organism>
<evidence type="ECO:0000259" key="2">
    <source>
        <dbReference type="Pfam" id="PF00501"/>
    </source>
</evidence>
<comment type="caution">
    <text evidence="4">The sequence shown here is derived from an EMBL/GenBank/DDBJ whole genome shotgun (WGS) entry which is preliminary data.</text>
</comment>
<sequence>MANPLHDALFAPLAGQDRPLMHLPGGAVLTAAAFAADIARFAHALGAAGLAPGDRVVVQAAKTPAMLAVYGAAVAAGVVFLPLNTAYTPDEVDYFVGDCGAKLLLVDPGRDAPLADLAARHGTRLETLGPGGSFDALAAGQPVRFTAVDRAPDDLAALLYTSGTTGRSKGAMLTQTNLLSNAEALRDLWRFTDRDVLLHALPIFHTHGLFVACNTVLLAGARMIWLPKFDADAVFEALPQATTMMGVPTFYTRLLEDARLTRDATAHMRLFVSGSAPLLSETHTAWVARTGHAILERYGMTETNMIASNPYDGDRRAGTVGFALPGVEVRITDPDTGSELAQGETGMIEVRGPNVFKGYWRMPEKTAEELRDTGFFLTGDLGMIDDRGYLCIVGRQKDLIITGGYNVYPREVELILDDQPGVRESAVVGVPHPDFGEAVLGVIVPEPGHPPDLDAIAEALKGPLARFKQPKALVTLDALPRNAMGKVQKAALRSRYGQTFAARTG</sequence>
<feature type="domain" description="AMP-dependent synthetase/ligase" evidence="2">
    <location>
        <begin position="24"/>
        <end position="360"/>
    </location>
</feature>
<dbReference type="InterPro" id="IPR025110">
    <property type="entry name" value="AMP-bd_C"/>
</dbReference>
<dbReference type="GO" id="GO:0006631">
    <property type="term" value="P:fatty acid metabolic process"/>
    <property type="evidence" value="ECO:0007669"/>
    <property type="project" value="TreeGrafter"/>
</dbReference>
<keyword evidence="5" id="KW-1185">Reference proteome</keyword>
<dbReference type="NCBIfam" id="NF005702">
    <property type="entry name" value="PRK07514.1"/>
    <property type="match status" value="1"/>
</dbReference>
<dbReference type="InterPro" id="IPR020845">
    <property type="entry name" value="AMP-binding_CS"/>
</dbReference>
<dbReference type="PROSITE" id="PS00455">
    <property type="entry name" value="AMP_BINDING"/>
    <property type="match status" value="1"/>
</dbReference>
<reference evidence="4" key="2">
    <citation type="journal article" date="2020" name="Microorganisms">
        <title>Osmotic Adaptation and Compatible Solute Biosynthesis of Phototrophic Bacteria as Revealed from Genome Analyses.</title>
        <authorList>
            <person name="Imhoff J.F."/>
            <person name="Rahn T."/>
            <person name="Kunzel S."/>
            <person name="Keller A."/>
            <person name="Neulinger S.C."/>
        </authorList>
    </citation>
    <scope>NUCLEOTIDE SEQUENCE</scope>
    <source>
        <strain evidence="4">LMG 28126</strain>
    </source>
</reference>
<dbReference type="Pfam" id="PF13193">
    <property type="entry name" value="AMP-binding_C"/>
    <property type="match status" value="1"/>
</dbReference>
<accession>A0A934TJU1</accession>
<dbReference type="Gene3D" id="3.40.50.12780">
    <property type="entry name" value="N-terminal domain of ligase-like"/>
    <property type="match status" value="1"/>
</dbReference>
<dbReference type="EMBL" id="NHSD01000122">
    <property type="protein sequence ID" value="MBK5926373.1"/>
    <property type="molecule type" value="Genomic_DNA"/>
</dbReference>
<comment type="similarity">
    <text evidence="1">Belongs to the ATP-dependent AMP-binding enzyme family.</text>
</comment>
<dbReference type="InterPro" id="IPR042099">
    <property type="entry name" value="ANL_N_sf"/>
</dbReference>
<reference evidence="4" key="1">
    <citation type="submission" date="2017-05" db="EMBL/GenBank/DDBJ databases">
        <authorList>
            <person name="Imhoff J.F."/>
            <person name="Rahn T."/>
            <person name="Kuenzel S."/>
            <person name="Neulinger S.C."/>
        </authorList>
    </citation>
    <scope>NUCLEOTIDE SEQUENCE</scope>
    <source>
        <strain evidence="4">LMG 28126</strain>
    </source>
</reference>
<evidence type="ECO:0000256" key="1">
    <source>
        <dbReference type="ARBA" id="ARBA00006432"/>
    </source>
</evidence>
<dbReference type="Proteomes" id="UP000706333">
    <property type="component" value="Unassembled WGS sequence"/>
</dbReference>
<proteinExistence type="inferred from homology"/>
<dbReference type="InterPro" id="IPR000873">
    <property type="entry name" value="AMP-dep_synth/lig_dom"/>
</dbReference>
<dbReference type="PANTHER" id="PTHR43201">
    <property type="entry name" value="ACYL-COA SYNTHETASE"/>
    <property type="match status" value="1"/>
</dbReference>